<protein>
    <submittedName>
        <fullName evidence="1">Uncharacterized protein</fullName>
    </submittedName>
</protein>
<dbReference type="GeneID" id="91475182"/>
<accession>A0ABQ3SCC3</accession>
<organism evidence="1 2">
    <name type="scientific">Streptomyces asoensis</name>
    <dbReference type="NCBI Taxonomy" id="249586"/>
    <lineage>
        <taxon>Bacteria</taxon>
        <taxon>Bacillati</taxon>
        <taxon>Actinomycetota</taxon>
        <taxon>Actinomycetes</taxon>
        <taxon>Kitasatosporales</taxon>
        <taxon>Streptomycetaceae</taxon>
        <taxon>Streptomyces</taxon>
    </lineage>
</organism>
<evidence type="ECO:0000313" key="1">
    <source>
        <dbReference type="EMBL" id="GHI65779.1"/>
    </source>
</evidence>
<dbReference type="RefSeq" id="WP_189928016.1">
    <property type="nucleotide sequence ID" value="NZ_BMSI01000021.1"/>
</dbReference>
<reference evidence="2" key="1">
    <citation type="submission" date="2023-07" db="EMBL/GenBank/DDBJ databases">
        <title>Whole genome shotgun sequence of Streptomyces cacaoi subsp. asoensis NBRC 13813.</title>
        <authorList>
            <person name="Komaki H."/>
            <person name="Tamura T."/>
        </authorList>
    </citation>
    <scope>NUCLEOTIDE SEQUENCE [LARGE SCALE GENOMIC DNA]</scope>
    <source>
        <strain evidence="2">NBRC 13813</strain>
    </source>
</reference>
<evidence type="ECO:0000313" key="2">
    <source>
        <dbReference type="Proteomes" id="UP000649259"/>
    </source>
</evidence>
<dbReference type="Proteomes" id="UP000649259">
    <property type="component" value="Unassembled WGS sequence"/>
</dbReference>
<gene>
    <name evidence="1" type="ORF">Saso_74290</name>
</gene>
<name>A0ABQ3SCC3_9ACTN</name>
<keyword evidence="2" id="KW-1185">Reference proteome</keyword>
<proteinExistence type="predicted"/>
<dbReference type="EMBL" id="BNEB01000006">
    <property type="protein sequence ID" value="GHI65779.1"/>
    <property type="molecule type" value="Genomic_DNA"/>
</dbReference>
<sequence>MPQDGFEQPISEVYLLFAHEAYHPAVGQEINTSLVAAACLLHPRVRQPDGARIYDRLTRGRRPGEIVPLATLTHELDEGRLWPKVGNWEAVTTDLLQLIRDRECDALSLDLPHIARALMCSGPHSEVRVHEPVTGRQQTYGAIERNEVLIDVGRQLAKLVPLTKIDSRCSAISTAPWRASCPIEARPESDF</sequence>
<comment type="caution">
    <text evidence="1">The sequence shown here is derived from an EMBL/GenBank/DDBJ whole genome shotgun (WGS) entry which is preliminary data.</text>
</comment>